<feature type="compositionally biased region" description="Basic and acidic residues" evidence="5">
    <location>
        <begin position="182"/>
        <end position="192"/>
    </location>
</feature>
<comment type="subcellular location">
    <subcellularLocation>
        <location evidence="1">Membrane</location>
        <topology evidence="1">Multi-pass membrane protein</topology>
    </subcellularLocation>
</comment>
<evidence type="ECO:0000256" key="5">
    <source>
        <dbReference type="SAM" id="MobiDB-lite"/>
    </source>
</evidence>
<dbReference type="PANTHER" id="PTHR21389">
    <property type="entry name" value="P53 INDUCED PROTEIN"/>
    <property type="match status" value="1"/>
</dbReference>
<evidence type="ECO:0000256" key="1">
    <source>
        <dbReference type="ARBA" id="ARBA00004141"/>
    </source>
</evidence>
<evidence type="ECO:0000256" key="4">
    <source>
        <dbReference type="ARBA" id="ARBA00023136"/>
    </source>
</evidence>
<keyword evidence="8" id="KW-1185">Reference proteome</keyword>
<dbReference type="PANTHER" id="PTHR21389:SF0">
    <property type="entry name" value="ETOPOSIDE-INDUCED PROTEIN 2.4 HOMOLOG"/>
    <property type="match status" value="1"/>
</dbReference>
<gene>
    <name evidence="7" type="ORF">QCA50_007829</name>
</gene>
<keyword evidence="3 6" id="KW-1133">Transmembrane helix</keyword>
<keyword evidence="2 6" id="KW-0812">Transmembrane</keyword>
<dbReference type="GO" id="GO:0016236">
    <property type="term" value="P:macroautophagy"/>
    <property type="evidence" value="ECO:0007669"/>
    <property type="project" value="TreeGrafter"/>
</dbReference>
<feature type="region of interest" description="Disordered" evidence="5">
    <location>
        <begin position="163"/>
        <end position="227"/>
    </location>
</feature>
<evidence type="ECO:0000256" key="2">
    <source>
        <dbReference type="ARBA" id="ARBA00022692"/>
    </source>
</evidence>
<evidence type="ECO:0000313" key="8">
    <source>
        <dbReference type="Proteomes" id="UP001385951"/>
    </source>
</evidence>
<dbReference type="AlphaFoldDB" id="A0AAW0G645"/>
<dbReference type="Pfam" id="PF07264">
    <property type="entry name" value="EI24"/>
    <property type="match status" value="1"/>
</dbReference>
<sequence length="227" mass="24972">MVFTYLGVSFTLRLVPVIGEGASFVFFCWIDAYYCYEDLLTARGLSLSNRFRYLEERWAYYLAFGVPVTALCMWGSSLANAALFALVYPAYIIMAVHGRPSPADPYNPTGGDKLRYPSPYIPIRIPVFAPSTFLNDTIIKIIDIAGRVVVHLTGDKTAPGGISAMKGIRSGHRRTSSGGVKSVEEGEGRENIEMNSLRPGSNVASKPRPTSQPKTRVKVSGIRRNLD</sequence>
<feature type="compositionally biased region" description="Polar residues" evidence="5">
    <location>
        <begin position="198"/>
        <end position="214"/>
    </location>
</feature>
<accession>A0AAW0G645</accession>
<dbReference type="EMBL" id="JASBNA010000009">
    <property type="protein sequence ID" value="KAK7689138.1"/>
    <property type="molecule type" value="Genomic_DNA"/>
</dbReference>
<evidence type="ECO:0000313" key="7">
    <source>
        <dbReference type="EMBL" id="KAK7689138.1"/>
    </source>
</evidence>
<reference evidence="7 8" key="1">
    <citation type="submission" date="2022-09" db="EMBL/GenBank/DDBJ databases">
        <authorList>
            <person name="Palmer J.M."/>
        </authorList>
    </citation>
    <scope>NUCLEOTIDE SEQUENCE [LARGE SCALE GENOMIC DNA]</scope>
    <source>
        <strain evidence="7 8">DSM 7382</strain>
    </source>
</reference>
<protein>
    <submittedName>
        <fullName evidence="7">Uncharacterized protein</fullName>
    </submittedName>
</protein>
<dbReference type="Proteomes" id="UP001385951">
    <property type="component" value="Unassembled WGS sequence"/>
</dbReference>
<keyword evidence="4 6" id="KW-0472">Membrane</keyword>
<name>A0AAW0G645_9APHY</name>
<comment type="caution">
    <text evidence="7">The sequence shown here is derived from an EMBL/GenBank/DDBJ whole genome shotgun (WGS) entry which is preliminary data.</text>
</comment>
<evidence type="ECO:0000256" key="3">
    <source>
        <dbReference type="ARBA" id="ARBA00022989"/>
    </source>
</evidence>
<evidence type="ECO:0000256" key="6">
    <source>
        <dbReference type="SAM" id="Phobius"/>
    </source>
</evidence>
<proteinExistence type="predicted"/>
<dbReference type="GO" id="GO:0005783">
    <property type="term" value="C:endoplasmic reticulum"/>
    <property type="evidence" value="ECO:0007669"/>
    <property type="project" value="TreeGrafter"/>
</dbReference>
<feature type="transmembrane region" description="Helical" evidence="6">
    <location>
        <begin position="58"/>
        <end position="91"/>
    </location>
</feature>
<dbReference type="InterPro" id="IPR059112">
    <property type="entry name" value="CysZ/EI24"/>
</dbReference>
<organism evidence="7 8">
    <name type="scientific">Cerrena zonata</name>
    <dbReference type="NCBI Taxonomy" id="2478898"/>
    <lineage>
        <taxon>Eukaryota</taxon>
        <taxon>Fungi</taxon>
        <taxon>Dikarya</taxon>
        <taxon>Basidiomycota</taxon>
        <taxon>Agaricomycotina</taxon>
        <taxon>Agaricomycetes</taxon>
        <taxon>Polyporales</taxon>
        <taxon>Cerrenaceae</taxon>
        <taxon>Cerrena</taxon>
    </lineage>
</organism>
<dbReference type="GO" id="GO:0016020">
    <property type="term" value="C:membrane"/>
    <property type="evidence" value="ECO:0007669"/>
    <property type="project" value="UniProtKB-SubCell"/>
</dbReference>